<dbReference type="InterPro" id="IPR027417">
    <property type="entry name" value="P-loop_NTPase"/>
</dbReference>
<proteinExistence type="predicted"/>
<comment type="caution">
    <text evidence="1">The sequence shown here is derived from an EMBL/GenBank/DDBJ whole genome shotgun (WGS) entry which is preliminary data.</text>
</comment>
<name>A0A358DWG3_9ALTE</name>
<accession>A0A358DWG3</accession>
<dbReference type="AlphaFoldDB" id="A0A358DWG3"/>
<dbReference type="Gene3D" id="3.40.50.300">
    <property type="entry name" value="P-loop containing nucleotide triphosphate hydrolases"/>
    <property type="match status" value="1"/>
</dbReference>
<dbReference type="SUPFAM" id="SSF52540">
    <property type="entry name" value="P-loop containing nucleoside triphosphate hydrolases"/>
    <property type="match status" value="1"/>
</dbReference>
<sequence>MNEAQTRFHIIDEIIEECLNWKGETQVERFESKNGFTDYELGKPRKVVVEAKRSEVSFEIPVGRNPKKFTLPIRSLILSNLPLENAMAQARDYCSARGVPIAVVTNGHQFVAFIANRVDGVSVFDGLALVFESLEDLYDNFVPFWNCLSIEGVEDNRLIRQLTVGDVRLPNKLSHQLIDYPKIRYASDLQVTLRQLSELFIQDTVNEPDLEKTFYQQCYCESGVLNQYALLSKSILEARYASIFTESEEQPIVQPVKTKRQRNFDPSILAEAMSKRPIVLIGDVGVGKTSFIKNLIHNSAFEEFKKSIYIYIDLGSTATLDTDLNKLVLAQIGDQLYQKYGVNLSNASFVERVYREDIKKFDDGLFGRYKETNTDKYEEKLLEYLYNLQSNTRDHTKKAIEQIAKERQKQIIICIDNADQRDFDIQQEAFLISQELAKEWKATVFLSVRPQTFYKSKRSGALNAYPHKIFTISPPRVDDVVSKRLGFAAKLARGESSRVDLGQVTSENLAVFLDVLVRSLNTSKQINEFLTNITGGNIRSVIEFVTGFIGSPNIEAQKIIDIEERQGGYLIPLHEFTKQALLGDYSHYSSETSSSMNILDITTPDPKEHFLVPLIISYLEHRGEHLDKNGFCRSGTLIAECQNYGFSQKQIENALRRSTNRKLIETSLRVTFEEDEDNELVGDMPDSFRATTIGAYHVKKWLGDFAYIDAMLFDTPILDVEVRNVLSKHVSSLDIKARFDRAHSFKEYLLTTWKNFLDAPSYFNFEDICHERNDTFIKVAKHIANRN</sequence>
<protein>
    <submittedName>
        <fullName evidence="1">Uncharacterized protein</fullName>
    </submittedName>
</protein>
<dbReference type="Proteomes" id="UP000264779">
    <property type="component" value="Unassembled WGS sequence"/>
</dbReference>
<evidence type="ECO:0000313" key="2">
    <source>
        <dbReference type="Proteomes" id="UP000264779"/>
    </source>
</evidence>
<reference evidence="1 2" key="1">
    <citation type="journal article" date="2018" name="Nat. Biotechnol.">
        <title>A standardized bacterial taxonomy based on genome phylogeny substantially revises the tree of life.</title>
        <authorList>
            <person name="Parks D.H."/>
            <person name="Chuvochina M."/>
            <person name="Waite D.W."/>
            <person name="Rinke C."/>
            <person name="Skarshewski A."/>
            <person name="Chaumeil P.A."/>
            <person name="Hugenholtz P."/>
        </authorList>
    </citation>
    <scope>NUCLEOTIDE SEQUENCE [LARGE SCALE GENOMIC DNA]</scope>
    <source>
        <strain evidence="1">UBA11621</strain>
    </source>
</reference>
<organism evidence="1 2">
    <name type="scientific">Alteromonas australica</name>
    <dbReference type="NCBI Taxonomy" id="589873"/>
    <lineage>
        <taxon>Bacteria</taxon>
        <taxon>Pseudomonadati</taxon>
        <taxon>Pseudomonadota</taxon>
        <taxon>Gammaproteobacteria</taxon>
        <taxon>Alteromonadales</taxon>
        <taxon>Alteromonadaceae</taxon>
        <taxon>Alteromonas/Salinimonas group</taxon>
        <taxon>Alteromonas</taxon>
    </lineage>
</organism>
<gene>
    <name evidence="1" type="ORF">DEB45_04395</name>
</gene>
<dbReference type="EMBL" id="DONK01000056">
    <property type="protein sequence ID" value="HBU50480.1"/>
    <property type="molecule type" value="Genomic_DNA"/>
</dbReference>
<evidence type="ECO:0000313" key="1">
    <source>
        <dbReference type="EMBL" id="HBU50480.1"/>
    </source>
</evidence>